<sequence>MTPARKSAKRQQTATRVFEQGVNPASPTPPSTVQRLQHSQDRTAQQDAHNCGIASPIFEPEASQLATNAQAADILREDNNEEELVEATADGGEESSGGVSEQAATAAGASLGVGAATAASTAWSMQQRSVTEELDALIGPHLHFRWRAC</sequence>
<dbReference type="OrthoDB" id="10644030at2759"/>
<evidence type="ECO:0000256" key="1">
    <source>
        <dbReference type="SAM" id="MobiDB-lite"/>
    </source>
</evidence>
<feature type="compositionally biased region" description="Polar residues" evidence="1">
    <location>
        <begin position="31"/>
        <end position="48"/>
    </location>
</feature>
<dbReference type="AlphaFoldDB" id="A0A6A5S5B0"/>
<name>A0A6A5S5B0_9PLEO</name>
<keyword evidence="3" id="KW-1185">Reference proteome</keyword>
<evidence type="ECO:0000313" key="2">
    <source>
        <dbReference type="EMBL" id="KAF1934929.1"/>
    </source>
</evidence>
<feature type="region of interest" description="Disordered" evidence="1">
    <location>
        <begin position="1"/>
        <end position="56"/>
    </location>
</feature>
<feature type="region of interest" description="Disordered" evidence="1">
    <location>
        <begin position="78"/>
        <end position="104"/>
    </location>
</feature>
<dbReference type="EMBL" id="ML976343">
    <property type="protein sequence ID" value="KAF1934929.1"/>
    <property type="molecule type" value="Genomic_DNA"/>
</dbReference>
<organism evidence="2 3">
    <name type="scientific">Clathrospora elynae</name>
    <dbReference type="NCBI Taxonomy" id="706981"/>
    <lineage>
        <taxon>Eukaryota</taxon>
        <taxon>Fungi</taxon>
        <taxon>Dikarya</taxon>
        <taxon>Ascomycota</taxon>
        <taxon>Pezizomycotina</taxon>
        <taxon>Dothideomycetes</taxon>
        <taxon>Pleosporomycetidae</taxon>
        <taxon>Pleosporales</taxon>
        <taxon>Diademaceae</taxon>
        <taxon>Clathrospora</taxon>
    </lineage>
</organism>
<protein>
    <submittedName>
        <fullName evidence="2">Uncharacterized protein</fullName>
    </submittedName>
</protein>
<gene>
    <name evidence="2" type="ORF">EJ02DRAFT_460815</name>
</gene>
<accession>A0A6A5S5B0</accession>
<evidence type="ECO:0000313" key="3">
    <source>
        <dbReference type="Proteomes" id="UP000800038"/>
    </source>
</evidence>
<reference evidence="2" key="1">
    <citation type="journal article" date="2020" name="Stud. Mycol.">
        <title>101 Dothideomycetes genomes: a test case for predicting lifestyles and emergence of pathogens.</title>
        <authorList>
            <person name="Haridas S."/>
            <person name="Albert R."/>
            <person name="Binder M."/>
            <person name="Bloem J."/>
            <person name="Labutti K."/>
            <person name="Salamov A."/>
            <person name="Andreopoulos B."/>
            <person name="Baker S."/>
            <person name="Barry K."/>
            <person name="Bills G."/>
            <person name="Bluhm B."/>
            <person name="Cannon C."/>
            <person name="Castanera R."/>
            <person name="Culley D."/>
            <person name="Daum C."/>
            <person name="Ezra D."/>
            <person name="Gonzalez J."/>
            <person name="Henrissat B."/>
            <person name="Kuo A."/>
            <person name="Liang C."/>
            <person name="Lipzen A."/>
            <person name="Lutzoni F."/>
            <person name="Magnuson J."/>
            <person name="Mondo S."/>
            <person name="Nolan M."/>
            <person name="Ohm R."/>
            <person name="Pangilinan J."/>
            <person name="Park H.-J."/>
            <person name="Ramirez L."/>
            <person name="Alfaro M."/>
            <person name="Sun H."/>
            <person name="Tritt A."/>
            <person name="Yoshinaga Y."/>
            <person name="Zwiers L.-H."/>
            <person name="Turgeon B."/>
            <person name="Goodwin S."/>
            <person name="Spatafora J."/>
            <person name="Crous P."/>
            <person name="Grigoriev I."/>
        </authorList>
    </citation>
    <scope>NUCLEOTIDE SEQUENCE</scope>
    <source>
        <strain evidence="2">CBS 161.51</strain>
    </source>
</reference>
<proteinExistence type="predicted"/>
<dbReference type="Proteomes" id="UP000800038">
    <property type="component" value="Unassembled WGS sequence"/>
</dbReference>